<dbReference type="Pfam" id="PF01839">
    <property type="entry name" value="FG-GAP"/>
    <property type="match status" value="1"/>
</dbReference>
<dbReference type="Pfam" id="PF23197">
    <property type="entry name" value="IG_AIR9"/>
    <property type="match status" value="1"/>
</dbReference>
<dbReference type="GO" id="GO:0007154">
    <property type="term" value="P:cell communication"/>
    <property type="evidence" value="ECO:0007669"/>
    <property type="project" value="InterPro"/>
</dbReference>
<dbReference type="AlphaFoldDB" id="A0A1H6FEU9"/>
<dbReference type="SUPFAM" id="SSF141072">
    <property type="entry name" value="CalX-like"/>
    <property type="match status" value="1"/>
</dbReference>
<dbReference type="Pfam" id="PF13517">
    <property type="entry name" value="FG-GAP_3"/>
    <property type="match status" value="3"/>
</dbReference>
<proteinExistence type="predicted"/>
<evidence type="ECO:0000256" key="1">
    <source>
        <dbReference type="ARBA" id="ARBA00022729"/>
    </source>
</evidence>
<evidence type="ECO:0000313" key="6">
    <source>
        <dbReference type="Proteomes" id="UP000236724"/>
    </source>
</evidence>
<evidence type="ECO:0000256" key="2">
    <source>
        <dbReference type="ARBA" id="ARBA00022737"/>
    </source>
</evidence>
<keyword evidence="1" id="KW-0732">Signal</keyword>
<gene>
    <name evidence="5" type="ORF">MBHS_04439</name>
</gene>
<accession>A0A1H6FEU9</accession>
<dbReference type="EMBL" id="FMSV02000553">
    <property type="protein sequence ID" value="SEH08547.1"/>
    <property type="molecule type" value="Genomic_DNA"/>
</dbReference>
<keyword evidence="2" id="KW-0677">Repeat</keyword>
<dbReference type="InterPro" id="IPR028994">
    <property type="entry name" value="Integrin_alpha_N"/>
</dbReference>
<feature type="domain" description="Calx-beta" evidence="4">
    <location>
        <begin position="77"/>
        <end position="174"/>
    </location>
</feature>
<keyword evidence="3" id="KW-0106">Calcium</keyword>
<dbReference type="InterPro" id="IPR013517">
    <property type="entry name" value="FG-GAP"/>
</dbReference>
<dbReference type="Pfam" id="PF03160">
    <property type="entry name" value="Calx-beta"/>
    <property type="match status" value="1"/>
</dbReference>
<evidence type="ECO:0000313" key="5">
    <source>
        <dbReference type="EMBL" id="SEH08547.1"/>
    </source>
</evidence>
<protein>
    <submittedName>
        <fullName evidence="5">FG-GAP repeat protein</fullName>
    </submittedName>
</protein>
<evidence type="ECO:0000259" key="4">
    <source>
        <dbReference type="SMART" id="SM00237"/>
    </source>
</evidence>
<dbReference type="InterPro" id="IPR056284">
    <property type="entry name" value="AIR9-like_A9"/>
</dbReference>
<organism evidence="5 6">
    <name type="scientific">Candidatus Venteria ishoeyi</name>
    <dbReference type="NCBI Taxonomy" id="1899563"/>
    <lineage>
        <taxon>Bacteria</taxon>
        <taxon>Pseudomonadati</taxon>
        <taxon>Pseudomonadota</taxon>
        <taxon>Gammaproteobacteria</taxon>
        <taxon>Thiotrichales</taxon>
        <taxon>Thiotrichaceae</taxon>
        <taxon>Venteria</taxon>
    </lineage>
</organism>
<dbReference type="GO" id="GO:0016020">
    <property type="term" value="C:membrane"/>
    <property type="evidence" value="ECO:0007669"/>
    <property type="project" value="InterPro"/>
</dbReference>
<dbReference type="Gene3D" id="2.130.10.130">
    <property type="entry name" value="Integrin alpha, N-terminal"/>
    <property type="match status" value="1"/>
</dbReference>
<dbReference type="PANTHER" id="PTHR46580">
    <property type="entry name" value="SENSOR KINASE-RELATED"/>
    <property type="match status" value="1"/>
</dbReference>
<dbReference type="InterPro" id="IPR003644">
    <property type="entry name" value="Calx_beta"/>
</dbReference>
<dbReference type="PANTHER" id="PTHR46580:SF2">
    <property type="entry name" value="MAM DOMAIN-CONTAINING PROTEIN"/>
    <property type="match status" value="1"/>
</dbReference>
<keyword evidence="6" id="KW-1185">Reference proteome</keyword>
<name>A0A1H6FEU9_9GAMM</name>
<dbReference type="SMART" id="SM00237">
    <property type="entry name" value="Calx_beta"/>
    <property type="match status" value="1"/>
</dbReference>
<dbReference type="SUPFAM" id="SSF69318">
    <property type="entry name" value="Integrin alpha N-terminal domain"/>
    <property type="match status" value="2"/>
</dbReference>
<reference evidence="5 6" key="1">
    <citation type="submission" date="2016-10" db="EMBL/GenBank/DDBJ databases">
        <authorList>
            <person name="de Groot N.N."/>
        </authorList>
    </citation>
    <scope>NUCLEOTIDE SEQUENCE [LARGE SCALE GENOMIC DNA]</scope>
    <source>
        <strain evidence="5">MBHS1</strain>
    </source>
</reference>
<dbReference type="Gene3D" id="2.60.40.2700">
    <property type="match status" value="4"/>
</dbReference>
<sequence>MGMQVSANYIYFDPDGDLEGSSSYQWYIPDGFGKDTAIPGATSLTYTPVSSDVGKSLKFGVIPHAQTGASAGDELKAAYTVWSDGSVQFSDTSLNVLENSGSSNIAVSRSGSGTGAVSADYSVLTGTASADDDYLTVSGTLNWSDGDTADKYIPVTIVDDTLLEGTEDLSITLNGTLIATGTPSSFTLQIIDDDLPLATNVSISGSPDLQQTLTGTYDFTDPQNDPETGSTYQWFTAEDALASRDTIYGATATDYTLTVNELDELVSFCVTPSDGIMPGNQVCSNWTTPVTGNHPPTAGNVVLSGTLKQGYMLTASYTYSDIENDLEGNSSYAWYRDSDGDGGLGKATAITGATGSSYIIKPEDEGQYISFGVSPTAQTGTSPGTEFRSSAYGPVISNHPPTVTNVTFTGTLQTGGMLTGSYTYNDIDNDIEGNSTYAWYRYSDNTGSKGKAISGATGTSYTLTSEDEGQYIRFGVIPVAQTGDLLGSELRSSFADPVVVTTTTNSSDFDGDGNPDLLWRNPSTGENRLWLMDDATLTGTASIQGLEGNNWQLVGKNDFNADDKPDLLWRNTTTGVNAIWYMDGLNYLSYAYLPEETDQSWRMVATADFNADGKVDIIWRNSTTGDNRIWYLDNTTLLNTASLDAETELAWQIAAAADFNADGKPDLVWRNTTTGDNRIWLMDDDSLLSSESFTALADLDWQLVDAADFNADGNPDLVWRHVTTGVNALWYMNGTSYVSYAFLDEETDLNWQLAGQTTTTSTPPPVTTGNNDDFNADGKPDLLWRNYTSGQNAVWYMDNATRLGYDYLPQLADINWQLAGKADFDGDTKPDLLWRNAVTGDNVIWYMDGITQLSYAYLPAITDTTWQLVGIGDFNSDSKPDLVWRNYSSGDNAVWYMDGASQLGYDYFPALADLNWQINAVDDFNADGKPDLVWRNYASGDNAVWYMDNVTQLSYDYFPALGDINWQITGTGDFNTDDKPDLLWRNGATGDNVVWYLDGVNRLGYEYFPVLPGEDWRLVGR</sequence>
<dbReference type="InterPro" id="IPR038081">
    <property type="entry name" value="CalX-like_sf"/>
</dbReference>
<dbReference type="Gene3D" id="2.60.40.2030">
    <property type="match status" value="1"/>
</dbReference>
<evidence type="ECO:0000256" key="3">
    <source>
        <dbReference type="ARBA" id="ARBA00022837"/>
    </source>
</evidence>
<dbReference type="Proteomes" id="UP000236724">
    <property type="component" value="Unassembled WGS sequence"/>
</dbReference>